<dbReference type="EMBL" id="JAAAIL010002283">
    <property type="protein sequence ID" value="KAG0258611.1"/>
    <property type="molecule type" value="Genomic_DNA"/>
</dbReference>
<evidence type="ECO:0000313" key="3">
    <source>
        <dbReference type="EMBL" id="KAG0258611.1"/>
    </source>
</evidence>
<feature type="compositionally biased region" description="Acidic residues" evidence="1">
    <location>
        <begin position="279"/>
        <end position="289"/>
    </location>
</feature>
<feature type="compositionally biased region" description="Basic residues" evidence="1">
    <location>
        <begin position="292"/>
        <end position="305"/>
    </location>
</feature>
<keyword evidence="4" id="KW-1185">Reference proteome</keyword>
<protein>
    <submittedName>
        <fullName evidence="3">Uncharacterized protein</fullName>
    </submittedName>
</protein>
<name>A0AAD4D2G8_9FUNG</name>
<evidence type="ECO:0000313" key="4">
    <source>
        <dbReference type="Proteomes" id="UP001194580"/>
    </source>
</evidence>
<feature type="region of interest" description="Disordered" evidence="1">
    <location>
        <begin position="142"/>
        <end position="171"/>
    </location>
</feature>
<evidence type="ECO:0000256" key="1">
    <source>
        <dbReference type="SAM" id="MobiDB-lite"/>
    </source>
</evidence>
<accession>A0AAD4D2G8</accession>
<reference evidence="3" key="1">
    <citation type="journal article" date="2020" name="Fungal Divers.">
        <title>Resolving the Mortierellaceae phylogeny through synthesis of multi-gene phylogenetics and phylogenomics.</title>
        <authorList>
            <person name="Vandepol N."/>
            <person name="Liber J."/>
            <person name="Desiro A."/>
            <person name="Na H."/>
            <person name="Kennedy M."/>
            <person name="Barry K."/>
            <person name="Grigoriev I.V."/>
            <person name="Miller A.N."/>
            <person name="O'Donnell K."/>
            <person name="Stajich J.E."/>
            <person name="Bonito G."/>
        </authorList>
    </citation>
    <scope>NUCLEOTIDE SEQUENCE</scope>
    <source>
        <strain evidence="3">NRRL 28262</strain>
    </source>
</reference>
<feature type="compositionally biased region" description="Basic and acidic residues" evidence="1">
    <location>
        <begin position="248"/>
        <end position="258"/>
    </location>
</feature>
<comment type="caution">
    <text evidence="3">The sequence shown here is derived from an EMBL/GenBank/DDBJ whole genome shotgun (WGS) entry which is preliminary data.</text>
</comment>
<feature type="chain" id="PRO_5042066039" evidence="2">
    <location>
        <begin position="21"/>
        <end position="327"/>
    </location>
</feature>
<feature type="region of interest" description="Disordered" evidence="1">
    <location>
        <begin position="184"/>
        <end position="305"/>
    </location>
</feature>
<organism evidence="3 4">
    <name type="scientific">Linnemannia exigua</name>
    <dbReference type="NCBI Taxonomy" id="604196"/>
    <lineage>
        <taxon>Eukaryota</taxon>
        <taxon>Fungi</taxon>
        <taxon>Fungi incertae sedis</taxon>
        <taxon>Mucoromycota</taxon>
        <taxon>Mortierellomycotina</taxon>
        <taxon>Mortierellomycetes</taxon>
        <taxon>Mortierellales</taxon>
        <taxon>Mortierellaceae</taxon>
        <taxon>Linnemannia</taxon>
    </lineage>
</organism>
<sequence length="327" mass="35406">MRIPTIILLSSVALSLLVGAENATPATAVNANTNTASVVATDLTIDKTADAKEVEVNPEVTPELEAALEPISPLKMKEDEKTYPVGKGIVFTKTTFFVDNNNNNNNKNVQNDNENESKAGATGLLDGLLGDLLGIDIELGGDGKKKKKKKKDPPTESPKTTPSEGKETDPDYILLYGDEGYKARPIWDQQGNRGEIENGSGKGPQAIITLDPSTDATTTTETDHKENIIKPKDNIDKKDTSTTTTDPQPKKDLSENNSKKATAVDPEGIHICLLGPCKDDEEKDGDEDDKSSKRRKIRHKQKKFLKQFRGKALKIDGLTGCPVPSKG</sequence>
<feature type="compositionally biased region" description="Low complexity" evidence="1">
    <location>
        <begin position="209"/>
        <end position="220"/>
    </location>
</feature>
<evidence type="ECO:0000256" key="2">
    <source>
        <dbReference type="SAM" id="SignalP"/>
    </source>
</evidence>
<gene>
    <name evidence="3" type="ORF">BGZ95_004922</name>
</gene>
<dbReference type="Proteomes" id="UP001194580">
    <property type="component" value="Unassembled WGS sequence"/>
</dbReference>
<feature type="compositionally biased region" description="Basic and acidic residues" evidence="1">
    <location>
        <begin position="221"/>
        <end position="240"/>
    </location>
</feature>
<feature type="signal peptide" evidence="2">
    <location>
        <begin position="1"/>
        <end position="20"/>
    </location>
</feature>
<proteinExistence type="predicted"/>
<keyword evidence="2" id="KW-0732">Signal</keyword>
<dbReference type="AlphaFoldDB" id="A0AAD4D2G8"/>